<sequence length="58" mass="6182">MTATHTNVSTSATSQRSPVDRSMPTYSVSFRPKPLAETKKNRAAARAVGAFRSAKVSA</sequence>
<feature type="region of interest" description="Disordered" evidence="1">
    <location>
        <begin position="1"/>
        <end position="40"/>
    </location>
</feature>
<organism evidence="2 3">
    <name type="scientific">Paracidovorax anthurii</name>
    <dbReference type="NCBI Taxonomy" id="78229"/>
    <lineage>
        <taxon>Bacteria</taxon>
        <taxon>Pseudomonadati</taxon>
        <taxon>Pseudomonadota</taxon>
        <taxon>Betaproteobacteria</taxon>
        <taxon>Burkholderiales</taxon>
        <taxon>Comamonadaceae</taxon>
        <taxon>Paracidovorax</taxon>
    </lineage>
</organism>
<reference evidence="2 3" key="1">
    <citation type="submission" date="2018-06" db="EMBL/GenBank/DDBJ databases">
        <title>Genomic Encyclopedia of Archaeal and Bacterial Type Strains, Phase II (KMG-II): from individual species to whole genera.</title>
        <authorList>
            <person name="Goeker M."/>
        </authorList>
    </citation>
    <scope>NUCLEOTIDE SEQUENCE [LARGE SCALE GENOMIC DNA]</scope>
    <source>
        <strain evidence="2 3">CFPB 3232</strain>
    </source>
</reference>
<feature type="compositionally biased region" description="Polar residues" evidence="1">
    <location>
        <begin position="1"/>
        <end position="17"/>
    </location>
</feature>
<evidence type="ECO:0000313" key="2">
    <source>
        <dbReference type="EMBL" id="RAR71393.1"/>
    </source>
</evidence>
<dbReference type="AlphaFoldDB" id="A0A328YE41"/>
<keyword evidence="3" id="KW-1185">Reference proteome</keyword>
<dbReference type="EMBL" id="QLTA01000102">
    <property type="protein sequence ID" value="RAR71393.1"/>
    <property type="molecule type" value="Genomic_DNA"/>
</dbReference>
<accession>A0A328YE41</accession>
<proteinExistence type="predicted"/>
<name>A0A328YE41_9BURK</name>
<protein>
    <submittedName>
        <fullName evidence="2">Uncharacterized protein</fullName>
    </submittedName>
</protein>
<dbReference type="Proteomes" id="UP000248856">
    <property type="component" value="Unassembled WGS sequence"/>
</dbReference>
<evidence type="ECO:0000256" key="1">
    <source>
        <dbReference type="SAM" id="MobiDB-lite"/>
    </source>
</evidence>
<gene>
    <name evidence="2" type="ORF">AX018_11023</name>
</gene>
<evidence type="ECO:0000313" key="3">
    <source>
        <dbReference type="Proteomes" id="UP000248856"/>
    </source>
</evidence>
<comment type="caution">
    <text evidence="2">The sequence shown here is derived from an EMBL/GenBank/DDBJ whole genome shotgun (WGS) entry which is preliminary data.</text>
</comment>